<dbReference type="InterPro" id="IPR023214">
    <property type="entry name" value="HAD_sf"/>
</dbReference>
<comment type="caution">
    <text evidence="1">The sequence shown here is derived from an EMBL/GenBank/DDBJ whole genome shotgun (WGS) entry which is preliminary data.</text>
</comment>
<dbReference type="PANTHER" id="PTHR19288:SF90">
    <property type="entry name" value="OS08G0542600 PROTEIN"/>
    <property type="match status" value="1"/>
</dbReference>
<dbReference type="GO" id="GO:0005737">
    <property type="term" value="C:cytoplasm"/>
    <property type="evidence" value="ECO:0007669"/>
    <property type="project" value="TreeGrafter"/>
</dbReference>
<accession>A0A1X2H8M5</accession>
<evidence type="ECO:0000313" key="2">
    <source>
        <dbReference type="Proteomes" id="UP000242180"/>
    </source>
</evidence>
<dbReference type="InterPro" id="IPR006357">
    <property type="entry name" value="HAD-SF_hydro_IIA"/>
</dbReference>
<dbReference type="STRING" id="13706.A0A1X2H8M5"/>
<gene>
    <name evidence="1" type="ORF">BCR43DRAFT_494733</name>
</gene>
<dbReference type="GO" id="GO:0016791">
    <property type="term" value="F:phosphatase activity"/>
    <property type="evidence" value="ECO:0007669"/>
    <property type="project" value="TreeGrafter"/>
</dbReference>
<dbReference type="AlphaFoldDB" id="A0A1X2H8M5"/>
<dbReference type="Pfam" id="PF13344">
    <property type="entry name" value="Hydrolase_6"/>
    <property type="match status" value="1"/>
</dbReference>
<reference evidence="1 2" key="1">
    <citation type="submission" date="2016-07" db="EMBL/GenBank/DDBJ databases">
        <title>Pervasive Adenine N6-methylation of Active Genes in Fungi.</title>
        <authorList>
            <consortium name="DOE Joint Genome Institute"/>
            <person name="Mondo S.J."/>
            <person name="Dannebaum R.O."/>
            <person name="Kuo R.C."/>
            <person name="Labutti K."/>
            <person name="Haridas S."/>
            <person name="Kuo A."/>
            <person name="Salamov A."/>
            <person name="Ahrendt S.R."/>
            <person name="Lipzen A."/>
            <person name="Sullivan W."/>
            <person name="Andreopoulos W.B."/>
            <person name="Clum A."/>
            <person name="Lindquist E."/>
            <person name="Daum C."/>
            <person name="Ramamoorthy G.K."/>
            <person name="Gryganskyi A."/>
            <person name="Culley D."/>
            <person name="Magnuson J.K."/>
            <person name="James T.Y."/>
            <person name="O'Malley M.A."/>
            <person name="Stajich J.E."/>
            <person name="Spatafora J.W."/>
            <person name="Visel A."/>
            <person name="Grigoriev I.V."/>
        </authorList>
    </citation>
    <scope>NUCLEOTIDE SEQUENCE [LARGE SCALE GENOMIC DNA]</scope>
    <source>
        <strain evidence="1 2">NRRL 2496</strain>
    </source>
</reference>
<dbReference type="PANTHER" id="PTHR19288">
    <property type="entry name" value="4-NITROPHENYLPHOSPHATASE-RELATED"/>
    <property type="match status" value="1"/>
</dbReference>
<dbReference type="SUPFAM" id="SSF56784">
    <property type="entry name" value="HAD-like"/>
    <property type="match status" value="1"/>
</dbReference>
<dbReference type="NCBIfam" id="TIGR01549">
    <property type="entry name" value="HAD-SF-IA-v1"/>
    <property type="match status" value="1"/>
</dbReference>
<dbReference type="Proteomes" id="UP000242180">
    <property type="component" value="Unassembled WGS sequence"/>
</dbReference>
<evidence type="ECO:0000313" key="1">
    <source>
        <dbReference type="EMBL" id="ORY94874.1"/>
    </source>
</evidence>
<dbReference type="OMA" id="ILCDVWG"/>
<protein>
    <submittedName>
        <fullName evidence="1">HAD-like domain-containing protein</fullName>
    </submittedName>
</protein>
<organism evidence="1 2">
    <name type="scientific">Syncephalastrum racemosum</name>
    <name type="common">Filamentous fungus</name>
    <dbReference type="NCBI Taxonomy" id="13706"/>
    <lineage>
        <taxon>Eukaryota</taxon>
        <taxon>Fungi</taxon>
        <taxon>Fungi incertae sedis</taxon>
        <taxon>Mucoromycota</taxon>
        <taxon>Mucoromycotina</taxon>
        <taxon>Mucoromycetes</taxon>
        <taxon>Mucorales</taxon>
        <taxon>Syncephalastraceae</taxon>
        <taxon>Syncephalastrum</taxon>
    </lineage>
</organism>
<dbReference type="OrthoDB" id="426235at2759"/>
<dbReference type="InterPro" id="IPR006439">
    <property type="entry name" value="HAD-SF_hydro_IA"/>
</dbReference>
<name>A0A1X2H8M5_SYNRA</name>
<dbReference type="InterPro" id="IPR036412">
    <property type="entry name" value="HAD-like_sf"/>
</dbReference>
<proteinExistence type="predicted"/>
<dbReference type="EMBL" id="MCGN01000007">
    <property type="protein sequence ID" value="ORY94874.1"/>
    <property type="molecule type" value="Genomic_DNA"/>
</dbReference>
<dbReference type="Pfam" id="PF13242">
    <property type="entry name" value="Hydrolase_like"/>
    <property type="match status" value="1"/>
</dbReference>
<dbReference type="Gene3D" id="3.40.50.1000">
    <property type="entry name" value="HAD superfamily/HAD-like"/>
    <property type="match status" value="2"/>
</dbReference>
<dbReference type="InParanoid" id="A0A1X2H8M5"/>
<sequence length="344" mass="38058">MRFITNLSSVVSPSKSQYKTLAIDIYGVLHNGSECYPYSRASLENLTQAGIHTILLSNSTRLGYLLARDLEGKYGIKPASYSEILSSGELTKIFLEQCFRKELQDEQQSGTATCHATAMTNGQQTTMAPSEFAQQYIKTGKFYLVGKESYHAPLFEHLEPHLTRVHADEEGYDFVLLGMVVDLPGCTTSVDPLDEKSVQEHYRPFLTRCLERRSPFVCANPDVWAPNGNKPDGSPQLLACPGYIGKLYESMGGTVLYFGKPFPSIYKYLVAMSNVQKDILCIGDNLATDVAGARQAGLDVAMVLGGIHSSELGSHTDVESKLDELCKKYSSPEPTYVIPYLKYE</sequence>
<keyword evidence="2" id="KW-1185">Reference proteome</keyword>